<dbReference type="WBParaSite" id="PDA_v2.g14396.t1">
    <property type="protein sequence ID" value="PDA_v2.g14396.t1"/>
    <property type="gene ID" value="PDA_v2.g14396"/>
</dbReference>
<reference evidence="2" key="1">
    <citation type="submission" date="2022-11" db="UniProtKB">
        <authorList>
            <consortium name="WormBaseParasite"/>
        </authorList>
    </citation>
    <scope>IDENTIFICATION</scope>
</reference>
<sequence>MYKEMKEKRDKLLRDTEHRLHKFRSKFKEDSVFDRQKLAAPENKSITINIKTKSIEEYIERNKSST</sequence>
<evidence type="ECO:0000313" key="2">
    <source>
        <dbReference type="WBParaSite" id="PDA_v2.g14396.t1"/>
    </source>
</evidence>
<dbReference type="Proteomes" id="UP000887578">
    <property type="component" value="Unplaced"/>
</dbReference>
<dbReference type="AlphaFoldDB" id="A0A914PHY3"/>
<name>A0A914PHY3_9BILA</name>
<organism evidence="1 2">
    <name type="scientific">Panagrolaimus davidi</name>
    <dbReference type="NCBI Taxonomy" id="227884"/>
    <lineage>
        <taxon>Eukaryota</taxon>
        <taxon>Metazoa</taxon>
        <taxon>Ecdysozoa</taxon>
        <taxon>Nematoda</taxon>
        <taxon>Chromadorea</taxon>
        <taxon>Rhabditida</taxon>
        <taxon>Tylenchina</taxon>
        <taxon>Panagrolaimomorpha</taxon>
        <taxon>Panagrolaimoidea</taxon>
        <taxon>Panagrolaimidae</taxon>
        <taxon>Panagrolaimus</taxon>
    </lineage>
</organism>
<proteinExistence type="predicted"/>
<protein>
    <submittedName>
        <fullName evidence="2">Uncharacterized protein</fullName>
    </submittedName>
</protein>
<accession>A0A914PHY3</accession>
<evidence type="ECO:0000313" key="1">
    <source>
        <dbReference type="Proteomes" id="UP000887578"/>
    </source>
</evidence>
<keyword evidence="1" id="KW-1185">Reference proteome</keyword>